<dbReference type="PANTHER" id="PTHR36978:SF4">
    <property type="entry name" value="P-LOOP CONTAINING NUCLEOSIDE TRIPHOSPHATE HYDROLASE PROTEIN"/>
    <property type="match status" value="1"/>
</dbReference>
<gene>
    <name evidence="1" type="ORF">INT46_006110</name>
</gene>
<evidence type="ECO:0000313" key="2">
    <source>
        <dbReference type="Proteomes" id="UP000650833"/>
    </source>
</evidence>
<dbReference type="OrthoDB" id="408152at2759"/>
<comment type="caution">
    <text evidence="1">The sequence shown here is derived from an EMBL/GenBank/DDBJ whole genome shotgun (WGS) entry which is preliminary data.</text>
</comment>
<proteinExistence type="predicted"/>
<keyword evidence="2" id="KW-1185">Reference proteome</keyword>
<reference evidence="1" key="1">
    <citation type="submission" date="2020-12" db="EMBL/GenBank/DDBJ databases">
        <title>Metabolic potential, ecology and presence of endohyphal bacteria is reflected in genomic diversity of Mucoromycotina.</title>
        <authorList>
            <person name="Muszewska A."/>
            <person name="Okrasinska A."/>
            <person name="Steczkiewicz K."/>
            <person name="Drgas O."/>
            <person name="Orlowska M."/>
            <person name="Perlinska-Lenart U."/>
            <person name="Aleksandrzak-Piekarczyk T."/>
            <person name="Szatraj K."/>
            <person name="Zielenkiewicz U."/>
            <person name="Pilsyk S."/>
            <person name="Malc E."/>
            <person name="Mieczkowski P."/>
            <person name="Kruszewska J.S."/>
            <person name="Biernat P."/>
            <person name="Pawlowska J."/>
        </authorList>
    </citation>
    <scope>NUCLEOTIDE SEQUENCE</scope>
    <source>
        <strain evidence="1">CBS 226.32</strain>
    </source>
</reference>
<sequence length="235" mass="27155">MVMEVIGAGLGRTGTSSFCDAMDILGYKCHHMKKLLMDPTDKSSKLFYNTFLNKSAANWDEVYEGYNACADWTAAYFYKDLLARYPNAKVILTERSFEDWYKSMKNTIYTAFRGANKLEPGHPRYEFRELSRKIIVDGYIEDDDKFLDVEFMRKYYDDHIKEIKEVVPANQLYCFQLGEGWEGICKFLDKSVPEVPYPKVNSTAQFKERFNVKSIDSDTTETSVAPVQSLKIGEC</sequence>
<dbReference type="PANTHER" id="PTHR36978">
    <property type="entry name" value="P-LOOP CONTAINING NUCLEOTIDE TRIPHOSPHATE HYDROLASE"/>
    <property type="match status" value="1"/>
</dbReference>
<name>A0A8H7V846_9FUNG</name>
<dbReference type="Proteomes" id="UP000650833">
    <property type="component" value="Unassembled WGS sequence"/>
</dbReference>
<dbReference type="EMBL" id="JAEPRC010000033">
    <property type="protein sequence ID" value="KAG2213681.1"/>
    <property type="molecule type" value="Genomic_DNA"/>
</dbReference>
<dbReference type="Gene3D" id="3.40.50.300">
    <property type="entry name" value="P-loop containing nucleotide triphosphate hydrolases"/>
    <property type="match status" value="1"/>
</dbReference>
<dbReference type="SUPFAM" id="SSF52540">
    <property type="entry name" value="P-loop containing nucleoside triphosphate hydrolases"/>
    <property type="match status" value="1"/>
</dbReference>
<dbReference type="AlphaFoldDB" id="A0A8H7V846"/>
<evidence type="ECO:0008006" key="3">
    <source>
        <dbReference type="Google" id="ProtNLM"/>
    </source>
</evidence>
<evidence type="ECO:0000313" key="1">
    <source>
        <dbReference type="EMBL" id="KAG2213681.1"/>
    </source>
</evidence>
<accession>A0A8H7V846</accession>
<dbReference type="InterPro" id="IPR027417">
    <property type="entry name" value="P-loop_NTPase"/>
</dbReference>
<dbReference type="InterPro" id="IPR040632">
    <property type="entry name" value="Sulfotransfer_4"/>
</dbReference>
<organism evidence="1 2">
    <name type="scientific">Mucor plumbeus</name>
    <dbReference type="NCBI Taxonomy" id="97098"/>
    <lineage>
        <taxon>Eukaryota</taxon>
        <taxon>Fungi</taxon>
        <taxon>Fungi incertae sedis</taxon>
        <taxon>Mucoromycota</taxon>
        <taxon>Mucoromycotina</taxon>
        <taxon>Mucoromycetes</taxon>
        <taxon>Mucorales</taxon>
        <taxon>Mucorineae</taxon>
        <taxon>Mucoraceae</taxon>
        <taxon>Mucor</taxon>
    </lineage>
</organism>
<protein>
    <recommendedName>
        <fullName evidence="3">Sulfotransferase</fullName>
    </recommendedName>
</protein>
<dbReference type="Pfam" id="PF17784">
    <property type="entry name" value="Sulfotransfer_4"/>
    <property type="match status" value="1"/>
</dbReference>